<dbReference type="PANTHER" id="PTHR43877">
    <property type="entry name" value="AMINOALKYLPHOSPHONATE N-ACETYLTRANSFERASE-RELATED-RELATED"/>
    <property type="match status" value="1"/>
</dbReference>
<evidence type="ECO:0000256" key="2">
    <source>
        <dbReference type="ARBA" id="ARBA00023315"/>
    </source>
</evidence>
<dbReference type="InterPro" id="IPR050832">
    <property type="entry name" value="Bact_Acetyltransf"/>
</dbReference>
<dbReference type="Proteomes" id="UP000325218">
    <property type="component" value="Unassembled WGS sequence"/>
</dbReference>
<feature type="domain" description="N-acetyltransferase" evidence="3">
    <location>
        <begin position="8"/>
        <end position="169"/>
    </location>
</feature>
<gene>
    <name evidence="4" type="ORF">FRY98_24000</name>
</gene>
<sequence length="169" mass="18714">MSEQVEIMKVEGLDEPKRGQLAELLISVVADGASVGFLAPLSREEALDYWDHVLGPDVLLWAAAINGKVVGTVQLHLAMKANGAHRAEVAKLMVHPGYRKKGIGRRLMERVERAALEERRSLLILDTREGDPSNLLYQSLGYRAAGRIPGYARSSDGRLEATVFYYKQL</sequence>
<reference evidence="4 5" key="1">
    <citation type="submission" date="2019-08" db="EMBL/GenBank/DDBJ databases">
        <title>Genome sequencing of Paenibacillus faecis DSM 23593(T).</title>
        <authorList>
            <person name="Kook J.-K."/>
            <person name="Park S.-N."/>
            <person name="Lim Y.K."/>
        </authorList>
    </citation>
    <scope>NUCLEOTIDE SEQUENCE [LARGE SCALE GENOMIC DNA]</scope>
    <source>
        <strain evidence="4 5">DSM 23593</strain>
    </source>
</reference>
<evidence type="ECO:0000259" key="3">
    <source>
        <dbReference type="PROSITE" id="PS51186"/>
    </source>
</evidence>
<accession>A0A5D0CMP3</accession>
<dbReference type="GO" id="GO:0016747">
    <property type="term" value="F:acyltransferase activity, transferring groups other than amino-acyl groups"/>
    <property type="evidence" value="ECO:0007669"/>
    <property type="project" value="InterPro"/>
</dbReference>
<dbReference type="PANTHER" id="PTHR43877:SF1">
    <property type="entry name" value="ACETYLTRANSFERASE"/>
    <property type="match status" value="1"/>
</dbReference>
<comment type="caution">
    <text evidence="4">The sequence shown here is derived from an EMBL/GenBank/DDBJ whole genome shotgun (WGS) entry which is preliminary data.</text>
</comment>
<keyword evidence="2" id="KW-0012">Acyltransferase</keyword>
<keyword evidence="1 4" id="KW-0808">Transferase</keyword>
<proteinExistence type="predicted"/>
<dbReference type="InterPro" id="IPR000182">
    <property type="entry name" value="GNAT_dom"/>
</dbReference>
<name>A0A5D0CMP3_9BACL</name>
<dbReference type="CDD" id="cd04301">
    <property type="entry name" value="NAT_SF"/>
    <property type="match status" value="1"/>
</dbReference>
<dbReference type="InterPro" id="IPR016181">
    <property type="entry name" value="Acyl_CoA_acyltransferase"/>
</dbReference>
<dbReference type="AlphaFoldDB" id="A0A5D0CMP3"/>
<evidence type="ECO:0000313" key="5">
    <source>
        <dbReference type="Proteomes" id="UP000325218"/>
    </source>
</evidence>
<dbReference type="OrthoDB" id="3389160at2"/>
<dbReference type="RefSeq" id="WP_148456886.1">
    <property type="nucleotide sequence ID" value="NZ_VSDO01000005.1"/>
</dbReference>
<keyword evidence="5" id="KW-1185">Reference proteome</keyword>
<organism evidence="4 5">
    <name type="scientific">Paenibacillus faecis</name>
    <dbReference type="NCBI Taxonomy" id="862114"/>
    <lineage>
        <taxon>Bacteria</taxon>
        <taxon>Bacillati</taxon>
        <taxon>Bacillota</taxon>
        <taxon>Bacilli</taxon>
        <taxon>Bacillales</taxon>
        <taxon>Paenibacillaceae</taxon>
        <taxon>Paenibacillus</taxon>
    </lineage>
</organism>
<dbReference type="Gene3D" id="3.40.630.30">
    <property type="match status" value="1"/>
</dbReference>
<evidence type="ECO:0000313" key="4">
    <source>
        <dbReference type="EMBL" id="TYA10840.1"/>
    </source>
</evidence>
<protein>
    <submittedName>
        <fullName evidence="4">GNAT family N-acetyltransferase</fullName>
    </submittedName>
</protein>
<evidence type="ECO:0000256" key="1">
    <source>
        <dbReference type="ARBA" id="ARBA00022679"/>
    </source>
</evidence>
<dbReference type="Pfam" id="PF00583">
    <property type="entry name" value="Acetyltransf_1"/>
    <property type="match status" value="1"/>
</dbReference>
<dbReference type="PROSITE" id="PS51186">
    <property type="entry name" value="GNAT"/>
    <property type="match status" value="1"/>
</dbReference>
<dbReference type="SUPFAM" id="SSF55729">
    <property type="entry name" value="Acyl-CoA N-acyltransferases (Nat)"/>
    <property type="match status" value="1"/>
</dbReference>
<dbReference type="EMBL" id="VSDO01000005">
    <property type="protein sequence ID" value="TYA10840.1"/>
    <property type="molecule type" value="Genomic_DNA"/>
</dbReference>